<evidence type="ECO:0000313" key="3">
    <source>
        <dbReference type="Proteomes" id="UP000048984"/>
    </source>
</evidence>
<dbReference type="Proteomes" id="UP000048984">
    <property type="component" value="Unassembled WGS sequence"/>
</dbReference>
<feature type="transmembrane region" description="Helical" evidence="1">
    <location>
        <begin position="53"/>
        <end position="72"/>
    </location>
</feature>
<accession>A0A0P6VZ00</accession>
<dbReference type="RefSeq" id="WP_054357185.1">
    <property type="nucleotide sequence ID" value="NZ_JAPCYQ010000001.1"/>
</dbReference>
<comment type="caution">
    <text evidence="2">The sequence shown here is derived from an EMBL/GenBank/DDBJ whole genome shotgun (WGS) entry which is preliminary data.</text>
</comment>
<evidence type="ECO:0000313" key="2">
    <source>
        <dbReference type="EMBL" id="KPL51022.1"/>
    </source>
</evidence>
<keyword evidence="1" id="KW-0812">Transmembrane</keyword>
<organism evidence="2 3">
    <name type="scientific">Prosthecodimorpha hirschii</name>
    <dbReference type="NCBI Taxonomy" id="665126"/>
    <lineage>
        <taxon>Bacteria</taxon>
        <taxon>Pseudomonadati</taxon>
        <taxon>Pseudomonadota</taxon>
        <taxon>Alphaproteobacteria</taxon>
        <taxon>Hyphomicrobiales</taxon>
        <taxon>Ancalomicrobiaceae</taxon>
        <taxon>Prosthecodimorpha</taxon>
    </lineage>
</organism>
<evidence type="ECO:0000256" key="1">
    <source>
        <dbReference type="SAM" id="Phobius"/>
    </source>
</evidence>
<keyword evidence="1" id="KW-1133">Transmembrane helix</keyword>
<reference evidence="2 3" key="2">
    <citation type="submission" date="2015-10" db="EMBL/GenBank/DDBJ databases">
        <title>Draft Genome Sequence of Prosthecomicrobium hirschii ATCC 27832.</title>
        <authorList>
            <person name="Daniel J."/>
            <person name="Givan S.A."/>
            <person name="Brun Y.V."/>
            <person name="Brown P.J."/>
        </authorList>
    </citation>
    <scope>NUCLEOTIDE SEQUENCE [LARGE SCALE GENOMIC DNA]</scope>
    <source>
        <strain evidence="2 3">16</strain>
    </source>
</reference>
<keyword evidence="1" id="KW-0472">Membrane</keyword>
<dbReference type="EMBL" id="LJYW01000001">
    <property type="protein sequence ID" value="KPL51022.1"/>
    <property type="molecule type" value="Genomic_DNA"/>
</dbReference>
<protein>
    <submittedName>
        <fullName evidence="2">Uncharacterized protein</fullName>
    </submittedName>
</protein>
<reference evidence="2 3" key="1">
    <citation type="submission" date="2015-09" db="EMBL/GenBank/DDBJ databases">
        <authorList>
            <person name="Jackson K.R."/>
            <person name="Lunt B.L."/>
            <person name="Fisher J.N.B."/>
            <person name="Gardner A.V."/>
            <person name="Bailey M.E."/>
            <person name="Deus L.M."/>
            <person name="Earl A.S."/>
            <person name="Gibby P.D."/>
            <person name="Hartmann K.A."/>
            <person name="Liu J.E."/>
            <person name="Manci A.M."/>
            <person name="Nielsen D.A."/>
            <person name="Solomon M.B."/>
            <person name="Breakwell D.P."/>
            <person name="Burnett S.H."/>
            <person name="Grose J.H."/>
        </authorList>
    </citation>
    <scope>NUCLEOTIDE SEQUENCE [LARGE SCALE GENOMIC DNA]</scope>
    <source>
        <strain evidence="2 3">16</strain>
    </source>
</reference>
<keyword evidence="3" id="KW-1185">Reference proteome</keyword>
<gene>
    <name evidence="2" type="ORF">ABB55_01295</name>
</gene>
<dbReference type="AlphaFoldDB" id="A0A0P6VZ00"/>
<proteinExistence type="predicted"/>
<sequence>MLSSLRARRLGALAVSLTTALVAGYVASSGGELQPVALPVVFGVALATAIEPRLWLVHLTLVAIGLAAFDMVPDLARGGMDRFSFDLRTSLSALGPAFIGAAMVRLACRSAM</sequence>
<name>A0A0P6VZ00_9HYPH</name>